<evidence type="ECO:0000313" key="3">
    <source>
        <dbReference type="Proteomes" id="UP001208570"/>
    </source>
</evidence>
<sequence>MVISPQITKTAGQLPTDVSLSQPSCIHRHHQQQPQALGEWLEFSGQPRVPLSRYVMPQGKELSPAHRLKSPVNLKNTYHSLPG</sequence>
<protein>
    <submittedName>
        <fullName evidence="2">Uncharacterized protein</fullName>
    </submittedName>
</protein>
<reference evidence="2" key="1">
    <citation type="journal article" date="2023" name="Mol. Biol. Evol.">
        <title>Third-Generation Sequencing Reveals the Adaptive Role of the Epigenome in Three Deep-Sea Polychaetes.</title>
        <authorList>
            <person name="Perez M."/>
            <person name="Aroh O."/>
            <person name="Sun Y."/>
            <person name="Lan Y."/>
            <person name="Juniper S.K."/>
            <person name="Young C.R."/>
            <person name="Angers B."/>
            <person name="Qian P.Y."/>
        </authorList>
    </citation>
    <scope>NUCLEOTIDE SEQUENCE</scope>
    <source>
        <strain evidence="2">P08H-3</strain>
    </source>
</reference>
<dbReference type="Proteomes" id="UP001208570">
    <property type="component" value="Unassembled WGS sequence"/>
</dbReference>
<name>A0AAD9KEP1_9ANNE</name>
<organism evidence="2 3">
    <name type="scientific">Paralvinella palmiformis</name>
    <dbReference type="NCBI Taxonomy" id="53620"/>
    <lineage>
        <taxon>Eukaryota</taxon>
        <taxon>Metazoa</taxon>
        <taxon>Spiralia</taxon>
        <taxon>Lophotrochozoa</taxon>
        <taxon>Annelida</taxon>
        <taxon>Polychaeta</taxon>
        <taxon>Sedentaria</taxon>
        <taxon>Canalipalpata</taxon>
        <taxon>Terebellida</taxon>
        <taxon>Terebelliformia</taxon>
        <taxon>Alvinellidae</taxon>
        <taxon>Paralvinella</taxon>
    </lineage>
</organism>
<evidence type="ECO:0000313" key="2">
    <source>
        <dbReference type="EMBL" id="KAK2169966.1"/>
    </source>
</evidence>
<evidence type="ECO:0000256" key="1">
    <source>
        <dbReference type="SAM" id="MobiDB-lite"/>
    </source>
</evidence>
<keyword evidence="3" id="KW-1185">Reference proteome</keyword>
<comment type="caution">
    <text evidence="2">The sequence shown here is derived from an EMBL/GenBank/DDBJ whole genome shotgun (WGS) entry which is preliminary data.</text>
</comment>
<dbReference type="EMBL" id="JAODUP010000005">
    <property type="protein sequence ID" value="KAK2169966.1"/>
    <property type="molecule type" value="Genomic_DNA"/>
</dbReference>
<proteinExistence type="predicted"/>
<accession>A0AAD9KEP1</accession>
<dbReference type="AlphaFoldDB" id="A0AAD9KEP1"/>
<feature type="compositionally biased region" description="Polar residues" evidence="1">
    <location>
        <begin position="73"/>
        <end position="83"/>
    </location>
</feature>
<gene>
    <name evidence="2" type="ORF">LSH36_5g03027</name>
</gene>
<feature type="region of interest" description="Disordered" evidence="1">
    <location>
        <begin position="62"/>
        <end position="83"/>
    </location>
</feature>